<accession>A0A0C4DJC4</accession>
<keyword evidence="2" id="KW-0812">Transmembrane</keyword>
<keyword evidence="2" id="KW-0472">Membrane</keyword>
<reference evidence="3" key="2">
    <citation type="submission" date="2025-08" db="UniProtKB">
        <authorList>
            <consortium name="EnsemblFungi"/>
        </authorList>
    </citation>
    <scope>IDENTIFICATION</scope>
    <source>
        <strain evidence="3">4287 / CBS 123668 / FGSC 9935 / NRRL 34936</strain>
    </source>
</reference>
<dbReference type="Proteomes" id="UP000002489">
    <property type="component" value="Unassembled WGS sequence"/>
</dbReference>
<keyword evidence="2" id="KW-1133">Transmembrane helix</keyword>
<feature type="compositionally biased region" description="Basic and acidic residues" evidence="1">
    <location>
        <begin position="185"/>
        <end position="215"/>
    </location>
</feature>
<evidence type="ECO:0000256" key="1">
    <source>
        <dbReference type="SAM" id="MobiDB-lite"/>
    </source>
</evidence>
<evidence type="ECO:0000313" key="3">
    <source>
        <dbReference type="EnsemblFungi" id="FOXG_17574P0"/>
    </source>
</evidence>
<evidence type="ECO:0000256" key="2">
    <source>
        <dbReference type="SAM" id="Phobius"/>
    </source>
</evidence>
<protein>
    <submittedName>
        <fullName evidence="3">Uncharacterized protein</fullName>
    </submittedName>
</protein>
<feature type="region of interest" description="Disordered" evidence="1">
    <location>
        <begin position="177"/>
        <end position="276"/>
    </location>
</feature>
<reference evidence="4" key="1">
    <citation type="journal article" date="2012" name="Mol. Plant Microbe Interact.">
        <title>A highly conserved effector in Fusarium oxysporum is required for full virulence on Arabidopsis.</title>
        <authorList>
            <person name="Thatcher L.F."/>
            <person name="Gardiner D.M."/>
            <person name="Kazan K."/>
            <person name="Manners J."/>
        </authorList>
    </citation>
    <scope>NUCLEOTIDE SEQUENCE [LARGE SCALE GENOMIC DNA]</scope>
    <source>
        <strain evidence="4">Fo5176</strain>
    </source>
</reference>
<organism evidence="3 4">
    <name type="scientific">Fusarium oxysporum (strain Fo5176)</name>
    <name type="common">Fusarium vascular wilt</name>
    <dbReference type="NCBI Taxonomy" id="660025"/>
    <lineage>
        <taxon>Eukaryota</taxon>
        <taxon>Fungi</taxon>
        <taxon>Dikarya</taxon>
        <taxon>Ascomycota</taxon>
        <taxon>Pezizomycotina</taxon>
        <taxon>Sordariomycetes</taxon>
        <taxon>Hypocreomycetidae</taxon>
        <taxon>Hypocreales</taxon>
        <taxon>Nectriaceae</taxon>
        <taxon>Fusarium</taxon>
        <taxon>Fusarium oxysporum species complex</taxon>
    </lineage>
</organism>
<evidence type="ECO:0000313" key="4">
    <source>
        <dbReference type="Proteomes" id="UP000002489"/>
    </source>
</evidence>
<dbReference type="AlphaFoldDB" id="A0A0C4DJC4"/>
<name>A0A0C4DJC4_FUSOF</name>
<sequence>MYESTSFEQRRKLSEELYGKGLALIKAPTESVTIRASTNWKYISIKDVFHLRLASCGRPSASATSFDPVAFTFRVRTYLRISQWPMYSPIARYAFSRANGARVVHPIFVLWTEFGWPRAAEAAEVLFIPVDALDDSPRALRYGLAPSKQAQKWDEATWERGPLVQRWRQWVRRQDAIEPTSSERTVTERRSDTRGTTHTKDAITEDEATTTKDEAATTQNEVTKTDEPESSAQEATTKGTSTQESSVSSTVLSTSTEMSSGSSSTTSSTVTSTEPGASCYSTTVKTSIVCSITTDGRTESASCITNRMTSSTCAPGLLCEIHPGSGATVCMEQHNGIGTEGIIVGAFFGACIAGCMAVLVGMCLKDKRAQKRFQNMKRAKTLRKMKKATLEEEATLIAGSTN</sequence>
<proteinExistence type="predicted"/>
<dbReference type="EnsemblFungi" id="FOXG_17574T0">
    <property type="protein sequence ID" value="FOXG_17574P0"/>
    <property type="gene ID" value="FOXG_17574"/>
</dbReference>
<feature type="transmembrane region" description="Helical" evidence="2">
    <location>
        <begin position="342"/>
        <end position="364"/>
    </location>
</feature>
<feature type="compositionally biased region" description="Polar residues" evidence="1">
    <location>
        <begin position="230"/>
        <end position="239"/>
    </location>
</feature>
<feature type="compositionally biased region" description="Low complexity" evidence="1">
    <location>
        <begin position="240"/>
        <end position="273"/>
    </location>
</feature>